<dbReference type="InterPro" id="IPR000160">
    <property type="entry name" value="GGDEF_dom"/>
</dbReference>
<dbReference type="RefSeq" id="WP_187303028.1">
    <property type="nucleotide sequence ID" value="NZ_JACRYT010000008.1"/>
</dbReference>
<dbReference type="Proteomes" id="UP000602647">
    <property type="component" value="Unassembled WGS sequence"/>
</dbReference>
<dbReference type="InterPro" id="IPR003660">
    <property type="entry name" value="HAMP_dom"/>
</dbReference>
<accession>A0A923NMK6</accession>
<comment type="caution">
    <text evidence="3">The sequence shown here is derived from an EMBL/GenBank/DDBJ whole genome shotgun (WGS) entry which is preliminary data.</text>
</comment>
<gene>
    <name evidence="3" type="ORF">H9L42_08780</name>
</gene>
<dbReference type="Gene3D" id="3.30.70.270">
    <property type="match status" value="1"/>
</dbReference>
<feature type="domain" description="HAMP" evidence="1">
    <location>
        <begin position="77"/>
        <end position="124"/>
    </location>
</feature>
<evidence type="ECO:0000259" key="2">
    <source>
        <dbReference type="PROSITE" id="PS50887"/>
    </source>
</evidence>
<sequence length="416" mass="48027">MTGETQLFNYLRNIIFKEDAGNIEIGELPESLRELGQGLQMLSVWMKEVKQLSSALSEGKLDTALPSVDNPLADPLKALHATMKHITWQAQQISKGDYSQRVDFLGAFSEAFNSMTQQLADREADLEKSRDDALQATELLQKVTDRFGNYVVVIGQKKGEDLYENAAFRTMKKERPLFAEALRIRMQDQMRNPDGADEIWEFYLESSVEFSKEMQIRADGWYFQVETQFVSWAGKDAAVHIIEDISEERMKRKVIENLAYFDALTGLYNRSYIMRELEAWLEGNFSFCLAFIDLDNLKFANDEVGHAEGDQYIRQAASLISEEREERRLARIGGDEFLLMAKDCTERELAEELEAKRNSFLLQSKDEGLIYRKSFSYGIVNVDALGERYRSALLREADRRMYQYKLAHKPKISKRL</sequence>
<dbReference type="EMBL" id="JACRYT010000008">
    <property type="protein sequence ID" value="MBC6679922.1"/>
    <property type="molecule type" value="Genomic_DNA"/>
</dbReference>
<dbReference type="SMART" id="SM00267">
    <property type="entry name" value="GGDEF"/>
    <property type="match status" value="1"/>
</dbReference>
<dbReference type="AlphaFoldDB" id="A0A923NMK6"/>
<dbReference type="CDD" id="cd01949">
    <property type="entry name" value="GGDEF"/>
    <property type="match status" value="1"/>
</dbReference>
<dbReference type="PANTHER" id="PTHR44757">
    <property type="entry name" value="DIGUANYLATE CYCLASE DGCP"/>
    <property type="match status" value="1"/>
</dbReference>
<feature type="domain" description="GGDEF" evidence="2">
    <location>
        <begin position="285"/>
        <end position="416"/>
    </location>
</feature>
<dbReference type="PANTHER" id="PTHR44757:SF2">
    <property type="entry name" value="BIOFILM ARCHITECTURE MAINTENANCE PROTEIN MBAA"/>
    <property type="match status" value="1"/>
</dbReference>
<evidence type="ECO:0000259" key="1">
    <source>
        <dbReference type="PROSITE" id="PS50885"/>
    </source>
</evidence>
<dbReference type="NCBIfam" id="TIGR00254">
    <property type="entry name" value="GGDEF"/>
    <property type="match status" value="1"/>
</dbReference>
<dbReference type="Pfam" id="PF00990">
    <property type="entry name" value="GGDEF"/>
    <property type="match status" value="1"/>
</dbReference>
<name>A0A923NMK6_9FIRM</name>
<dbReference type="GO" id="GO:0007165">
    <property type="term" value="P:signal transduction"/>
    <property type="evidence" value="ECO:0007669"/>
    <property type="project" value="InterPro"/>
</dbReference>
<dbReference type="PROSITE" id="PS50885">
    <property type="entry name" value="HAMP"/>
    <property type="match status" value="1"/>
</dbReference>
<evidence type="ECO:0000313" key="4">
    <source>
        <dbReference type="Proteomes" id="UP000602647"/>
    </source>
</evidence>
<dbReference type="SUPFAM" id="SSF55073">
    <property type="entry name" value="Nucleotide cyclase"/>
    <property type="match status" value="1"/>
</dbReference>
<keyword evidence="4" id="KW-1185">Reference proteome</keyword>
<reference evidence="3" key="1">
    <citation type="submission" date="2020-08" db="EMBL/GenBank/DDBJ databases">
        <title>Genome public.</title>
        <authorList>
            <person name="Liu C."/>
            <person name="Sun Q."/>
        </authorList>
    </citation>
    <scope>NUCLEOTIDE SEQUENCE</scope>
    <source>
        <strain evidence="3">BX12</strain>
    </source>
</reference>
<dbReference type="InterPro" id="IPR029787">
    <property type="entry name" value="Nucleotide_cyclase"/>
</dbReference>
<dbReference type="PROSITE" id="PS50887">
    <property type="entry name" value="GGDEF"/>
    <property type="match status" value="1"/>
</dbReference>
<protein>
    <submittedName>
        <fullName evidence="3">Diguanylate cyclase</fullName>
    </submittedName>
</protein>
<dbReference type="GO" id="GO:0016020">
    <property type="term" value="C:membrane"/>
    <property type="evidence" value="ECO:0007669"/>
    <property type="project" value="InterPro"/>
</dbReference>
<dbReference type="InterPro" id="IPR043128">
    <property type="entry name" value="Rev_trsase/Diguanyl_cyclase"/>
</dbReference>
<dbReference type="CDD" id="cd06225">
    <property type="entry name" value="HAMP"/>
    <property type="match status" value="1"/>
</dbReference>
<organism evidence="3 4">
    <name type="scientific">Zhenpiania hominis</name>
    <dbReference type="NCBI Taxonomy" id="2763644"/>
    <lineage>
        <taxon>Bacteria</taxon>
        <taxon>Bacillati</taxon>
        <taxon>Bacillota</taxon>
        <taxon>Clostridia</taxon>
        <taxon>Peptostreptococcales</taxon>
        <taxon>Anaerovoracaceae</taxon>
        <taxon>Zhenpiania</taxon>
    </lineage>
</organism>
<proteinExistence type="predicted"/>
<dbReference type="InterPro" id="IPR052155">
    <property type="entry name" value="Biofilm_reg_signaling"/>
</dbReference>
<evidence type="ECO:0000313" key="3">
    <source>
        <dbReference type="EMBL" id="MBC6679922.1"/>
    </source>
</evidence>